<dbReference type="AlphaFoldDB" id="A0A1Y2HHQ2"/>
<dbReference type="EMBL" id="MCFL01000031">
    <property type="protein sequence ID" value="ORZ34128.1"/>
    <property type="molecule type" value="Genomic_DNA"/>
</dbReference>
<protein>
    <submittedName>
        <fullName evidence="2">Uncharacterized protein</fullName>
    </submittedName>
</protein>
<reference evidence="2 3" key="1">
    <citation type="submission" date="2016-07" db="EMBL/GenBank/DDBJ databases">
        <title>Pervasive Adenine N6-methylation of Active Genes in Fungi.</title>
        <authorList>
            <consortium name="DOE Joint Genome Institute"/>
            <person name="Mondo S.J."/>
            <person name="Dannebaum R.O."/>
            <person name="Kuo R.C."/>
            <person name="Labutti K."/>
            <person name="Haridas S."/>
            <person name="Kuo A."/>
            <person name="Salamov A."/>
            <person name="Ahrendt S.R."/>
            <person name="Lipzen A."/>
            <person name="Sullivan W."/>
            <person name="Andreopoulos W.B."/>
            <person name="Clum A."/>
            <person name="Lindquist E."/>
            <person name="Daum C."/>
            <person name="Ramamoorthy G.K."/>
            <person name="Gryganskyi A."/>
            <person name="Culley D."/>
            <person name="Magnuson J.K."/>
            <person name="James T.Y."/>
            <person name="O'Malley M.A."/>
            <person name="Stajich J.E."/>
            <person name="Spatafora J.W."/>
            <person name="Visel A."/>
            <person name="Grigoriev I.V."/>
        </authorList>
    </citation>
    <scope>NUCLEOTIDE SEQUENCE [LARGE SCALE GENOMIC DNA]</scope>
    <source>
        <strain evidence="2 3">PL171</strain>
    </source>
</reference>
<feature type="region of interest" description="Disordered" evidence="1">
    <location>
        <begin position="17"/>
        <end position="38"/>
    </location>
</feature>
<gene>
    <name evidence="2" type="ORF">BCR44DRAFT_1437160</name>
</gene>
<evidence type="ECO:0000256" key="1">
    <source>
        <dbReference type="SAM" id="MobiDB-lite"/>
    </source>
</evidence>
<evidence type="ECO:0000313" key="2">
    <source>
        <dbReference type="EMBL" id="ORZ34128.1"/>
    </source>
</evidence>
<name>A0A1Y2HHQ2_9FUNG</name>
<feature type="compositionally biased region" description="Low complexity" evidence="1">
    <location>
        <begin position="72"/>
        <end position="83"/>
    </location>
</feature>
<organism evidence="2 3">
    <name type="scientific">Catenaria anguillulae PL171</name>
    <dbReference type="NCBI Taxonomy" id="765915"/>
    <lineage>
        <taxon>Eukaryota</taxon>
        <taxon>Fungi</taxon>
        <taxon>Fungi incertae sedis</taxon>
        <taxon>Blastocladiomycota</taxon>
        <taxon>Blastocladiomycetes</taxon>
        <taxon>Blastocladiales</taxon>
        <taxon>Catenariaceae</taxon>
        <taxon>Catenaria</taxon>
    </lineage>
</organism>
<keyword evidence="3" id="KW-1185">Reference proteome</keyword>
<accession>A0A1Y2HHQ2</accession>
<feature type="region of interest" description="Disordered" evidence="1">
    <location>
        <begin position="72"/>
        <end position="98"/>
    </location>
</feature>
<proteinExistence type="predicted"/>
<dbReference type="Proteomes" id="UP000193411">
    <property type="component" value="Unassembled WGS sequence"/>
</dbReference>
<sequence length="98" mass="10668">MVTNQHEPLANKEIKRLTRTRHNHHASSTVPDAPFHMHQSVKSRVPSLNASLAMIRVPIMMLTHGGSAAGAVEEAAETTTSRSCSQPHAVVNQADQRP</sequence>
<evidence type="ECO:0000313" key="3">
    <source>
        <dbReference type="Proteomes" id="UP000193411"/>
    </source>
</evidence>
<comment type="caution">
    <text evidence="2">The sequence shown here is derived from an EMBL/GenBank/DDBJ whole genome shotgun (WGS) entry which is preliminary data.</text>
</comment>